<keyword evidence="5" id="KW-1185">Reference proteome</keyword>
<dbReference type="PANTHER" id="PTHR30373">
    <property type="entry name" value="UPF0603 PROTEIN YGCG"/>
    <property type="match status" value="1"/>
</dbReference>
<dbReference type="AlphaFoldDB" id="A0AAE9S0A4"/>
<keyword evidence="1" id="KW-0812">Transmembrane</keyword>
<feature type="transmembrane region" description="Helical" evidence="1">
    <location>
        <begin position="246"/>
        <end position="264"/>
    </location>
</feature>
<dbReference type="KEGG" id="atz:M5E07_01265"/>
<evidence type="ECO:0000313" key="5">
    <source>
        <dbReference type="Proteomes" id="UP001056716"/>
    </source>
</evidence>
<dbReference type="InterPro" id="IPR007621">
    <property type="entry name" value="TPM_dom"/>
</dbReference>
<keyword evidence="2" id="KW-0732">Signal</keyword>
<accession>A0AAE9S0A4</accession>
<evidence type="ECO:0000256" key="2">
    <source>
        <dbReference type="SAM" id="SignalP"/>
    </source>
</evidence>
<feature type="signal peptide" evidence="2">
    <location>
        <begin position="1"/>
        <end position="30"/>
    </location>
</feature>
<dbReference type="RefSeq" id="WP_252221234.1">
    <property type="nucleotide sequence ID" value="NZ_CP098732.1"/>
</dbReference>
<dbReference type="Gene3D" id="3.10.310.50">
    <property type="match status" value="1"/>
</dbReference>
<gene>
    <name evidence="4" type="ORF">M5E07_01265</name>
</gene>
<evidence type="ECO:0000256" key="1">
    <source>
        <dbReference type="SAM" id="Phobius"/>
    </source>
</evidence>
<dbReference type="EMBL" id="CP098732">
    <property type="protein sequence ID" value="USE83511.1"/>
    <property type="molecule type" value="Genomic_DNA"/>
</dbReference>
<dbReference type="Proteomes" id="UP001056716">
    <property type="component" value="Chromosome"/>
</dbReference>
<keyword evidence="1" id="KW-0472">Membrane</keyword>
<reference evidence="4" key="1">
    <citation type="submission" date="2022-06" db="EMBL/GenBank/DDBJ databases">
        <title>Isolation, identification and characterization of iprodione-degrading strains in Lhasa, Tibet.</title>
        <authorList>
            <person name="Pan H."/>
        </authorList>
    </citation>
    <scope>NUCLEOTIDE SEQUENCE</scope>
    <source>
        <strain evidence="4">Y-23</strain>
    </source>
</reference>
<evidence type="ECO:0000313" key="4">
    <source>
        <dbReference type="EMBL" id="USE83511.1"/>
    </source>
</evidence>
<sequence length="349" mass="36613">MYRLKYPIQQATRFLFGALLSLIFCSICWAETSPTIDNSEDAVVIGQVIQQAKKGAQSLAPEQQAASSAQVANDLADGNIRQLPSLNTPVIDQANILSDSDKQALNQHILKLYEQGKAQIGVVIVSTTGQEAIFDYAMRVAEQWQLGTAKRDNGLLMVIAINDRKIQILTGYGLEGVLPDIVAGRIIRNEITPYFKKAEYAQGIQSGLNEIERILNLDPEIAQQAAQELQEQQAQALHEQKARSQFWTSALIIIVVGAFASMMVGKRLSAATAGVAGVVAGLVSGVGVLTSLLVGAGIFLLLVTSLAQLILQILASGSGRGSGGGGFGGGGGYRGGGGGFGGGGASGSW</sequence>
<protein>
    <submittedName>
        <fullName evidence="4">TPM domain-containing protein</fullName>
    </submittedName>
</protein>
<dbReference type="Pfam" id="PF04536">
    <property type="entry name" value="TPM_phosphatase"/>
    <property type="match status" value="1"/>
</dbReference>
<evidence type="ECO:0000259" key="3">
    <source>
        <dbReference type="Pfam" id="PF04536"/>
    </source>
</evidence>
<keyword evidence="1" id="KW-1133">Transmembrane helix</keyword>
<proteinExistence type="predicted"/>
<feature type="domain" description="TPM" evidence="3">
    <location>
        <begin position="90"/>
        <end position="213"/>
    </location>
</feature>
<dbReference type="PANTHER" id="PTHR30373:SF2">
    <property type="entry name" value="UPF0603 PROTEIN YGCG"/>
    <property type="match status" value="1"/>
</dbReference>
<name>A0AAE9S0A4_9GAMM</name>
<feature type="chain" id="PRO_5042270996" evidence="2">
    <location>
        <begin position="31"/>
        <end position="349"/>
    </location>
</feature>
<organism evidence="4 5">
    <name type="scientific">Acinetobacter tibetensis</name>
    <dbReference type="NCBI Taxonomy" id="2943497"/>
    <lineage>
        <taxon>Bacteria</taxon>
        <taxon>Pseudomonadati</taxon>
        <taxon>Pseudomonadota</taxon>
        <taxon>Gammaproteobacteria</taxon>
        <taxon>Moraxellales</taxon>
        <taxon>Moraxellaceae</taxon>
        <taxon>Acinetobacter</taxon>
    </lineage>
</organism>